<proteinExistence type="inferred from homology"/>
<sequence length="344" mass="35443">MTSSLPKRTTRGALAAGAVVAVAAVASPAKADPNNTQDALQQFQQLSRQAEQVNNDLLKAQDDLKAKQAELDKDNADLAQASGAEQQARAAEDQVRGQVDQLATASYQGARFNQLSALLTSTSARDYLDRAAALDLLAGENNEAMAKLDAATQQAADARKRAADARNRAQAATDAAAKLTSSIAAHQRDLQGQIAQVRQALSKLSSAQKSTLTGSVSCGSVNVGSGPTATALQAALSQCGKPYVWGGSSPSTGFDCSGLTQWAWKQAGVDLPRSASSQYGEGSPVSEGDIQPGDLVFFGSSASSIHHVGIAVGGGKMVDAPTEGVPVGVHTIASYGDFYAAKRL</sequence>
<dbReference type="GO" id="GO:0006508">
    <property type="term" value="P:proteolysis"/>
    <property type="evidence" value="ECO:0007669"/>
    <property type="project" value="UniProtKB-KW"/>
</dbReference>
<evidence type="ECO:0000256" key="2">
    <source>
        <dbReference type="ARBA" id="ARBA00022670"/>
    </source>
</evidence>
<dbReference type="Gene3D" id="3.90.1720.10">
    <property type="entry name" value="endopeptidase domain like (from Nostoc punctiforme)"/>
    <property type="match status" value="1"/>
</dbReference>
<keyword evidence="9" id="KW-1185">Reference proteome</keyword>
<evidence type="ECO:0000256" key="3">
    <source>
        <dbReference type="ARBA" id="ARBA00022801"/>
    </source>
</evidence>
<dbReference type="Proteomes" id="UP000298860">
    <property type="component" value="Unassembled WGS sequence"/>
</dbReference>
<keyword evidence="4" id="KW-0788">Thiol protease</keyword>
<feature type="domain" description="NlpC/P60" evidence="7">
    <location>
        <begin position="225"/>
        <end position="344"/>
    </location>
</feature>
<dbReference type="Pfam" id="PF00877">
    <property type="entry name" value="NLPC_P60"/>
    <property type="match status" value="1"/>
</dbReference>
<reference evidence="9" key="1">
    <citation type="submission" date="2019-04" db="EMBL/GenBank/DDBJ databases">
        <title>Draft genome sequence of Pseudonocardiaceae bacterium SL3-2-4.</title>
        <authorList>
            <person name="Ningsih F."/>
            <person name="Yokota A."/>
            <person name="Sakai Y."/>
            <person name="Nanatani K."/>
            <person name="Yabe S."/>
            <person name="Oetari A."/>
            <person name="Sjamsuridzal W."/>
        </authorList>
    </citation>
    <scope>NUCLEOTIDE SEQUENCE [LARGE SCALE GENOMIC DNA]</scope>
    <source>
        <strain evidence="9">SL3-2-4</strain>
    </source>
</reference>
<comment type="similarity">
    <text evidence="1">Belongs to the peptidase C40 family.</text>
</comment>
<dbReference type="GO" id="GO:0008234">
    <property type="term" value="F:cysteine-type peptidase activity"/>
    <property type="evidence" value="ECO:0007669"/>
    <property type="project" value="UniProtKB-KW"/>
</dbReference>
<keyword evidence="6" id="KW-0732">Signal</keyword>
<dbReference type="OrthoDB" id="5177647at2"/>
<feature type="coiled-coil region" evidence="5">
    <location>
        <begin position="36"/>
        <end position="77"/>
    </location>
</feature>
<dbReference type="SUPFAM" id="SSF54001">
    <property type="entry name" value="Cysteine proteinases"/>
    <property type="match status" value="1"/>
</dbReference>
<evidence type="ECO:0000259" key="7">
    <source>
        <dbReference type="PROSITE" id="PS51935"/>
    </source>
</evidence>
<organism evidence="8 9">
    <name type="scientific">Gandjariella thermophila</name>
    <dbReference type="NCBI Taxonomy" id="1931992"/>
    <lineage>
        <taxon>Bacteria</taxon>
        <taxon>Bacillati</taxon>
        <taxon>Actinomycetota</taxon>
        <taxon>Actinomycetes</taxon>
        <taxon>Pseudonocardiales</taxon>
        <taxon>Pseudonocardiaceae</taxon>
        <taxon>Gandjariella</taxon>
    </lineage>
</organism>
<comment type="caution">
    <text evidence="8">The sequence shown here is derived from an EMBL/GenBank/DDBJ whole genome shotgun (WGS) entry which is preliminary data.</text>
</comment>
<keyword evidence="2" id="KW-0645">Protease</keyword>
<dbReference type="InterPro" id="IPR000064">
    <property type="entry name" value="NLP_P60_dom"/>
</dbReference>
<dbReference type="InterPro" id="IPR051202">
    <property type="entry name" value="Peptidase_C40"/>
</dbReference>
<feature type="signal peptide" evidence="6">
    <location>
        <begin position="1"/>
        <end position="31"/>
    </location>
</feature>
<dbReference type="InterPro" id="IPR038765">
    <property type="entry name" value="Papain-like_cys_pep_sf"/>
</dbReference>
<evidence type="ECO:0000256" key="1">
    <source>
        <dbReference type="ARBA" id="ARBA00007074"/>
    </source>
</evidence>
<dbReference type="PANTHER" id="PTHR47053:SF1">
    <property type="entry name" value="MUREIN DD-ENDOPEPTIDASE MEPH-RELATED"/>
    <property type="match status" value="1"/>
</dbReference>
<dbReference type="PROSITE" id="PS51935">
    <property type="entry name" value="NLPC_P60"/>
    <property type="match status" value="1"/>
</dbReference>
<name>A0A4D4J3Q8_9PSEU</name>
<keyword evidence="5" id="KW-0175">Coiled coil</keyword>
<dbReference type="AlphaFoldDB" id="A0A4D4J3Q8"/>
<keyword evidence="3 8" id="KW-0378">Hydrolase</keyword>
<evidence type="ECO:0000256" key="6">
    <source>
        <dbReference type="SAM" id="SignalP"/>
    </source>
</evidence>
<evidence type="ECO:0000256" key="5">
    <source>
        <dbReference type="SAM" id="Coils"/>
    </source>
</evidence>
<gene>
    <name evidence="8" type="ORF">GTS_13450</name>
</gene>
<feature type="chain" id="PRO_5021029982" evidence="6">
    <location>
        <begin position="32"/>
        <end position="344"/>
    </location>
</feature>
<feature type="coiled-coil region" evidence="5">
    <location>
        <begin position="134"/>
        <end position="175"/>
    </location>
</feature>
<evidence type="ECO:0000313" key="8">
    <source>
        <dbReference type="EMBL" id="GDY29712.1"/>
    </source>
</evidence>
<dbReference type="EMBL" id="BJFL01000004">
    <property type="protein sequence ID" value="GDY29712.1"/>
    <property type="molecule type" value="Genomic_DNA"/>
</dbReference>
<evidence type="ECO:0000256" key="4">
    <source>
        <dbReference type="ARBA" id="ARBA00022807"/>
    </source>
</evidence>
<dbReference type="PANTHER" id="PTHR47053">
    <property type="entry name" value="MUREIN DD-ENDOPEPTIDASE MEPH-RELATED"/>
    <property type="match status" value="1"/>
</dbReference>
<accession>A0A4D4J3Q8</accession>
<dbReference type="RefSeq" id="WP_153816537.1">
    <property type="nucleotide sequence ID" value="NZ_BJFL01000004.1"/>
</dbReference>
<evidence type="ECO:0000313" key="9">
    <source>
        <dbReference type="Proteomes" id="UP000298860"/>
    </source>
</evidence>
<protein>
    <submittedName>
        <fullName evidence="8">Hydrolase Nlp/P60</fullName>
    </submittedName>
</protein>